<evidence type="ECO:0000256" key="1">
    <source>
        <dbReference type="ARBA" id="ARBA00004651"/>
    </source>
</evidence>
<evidence type="ECO:0000256" key="2">
    <source>
        <dbReference type="ARBA" id="ARBA00022475"/>
    </source>
</evidence>
<feature type="transmembrane region" description="Helical" evidence="7">
    <location>
        <begin position="498"/>
        <end position="516"/>
    </location>
</feature>
<dbReference type="RefSeq" id="WP_184789447.1">
    <property type="nucleotide sequence ID" value="NZ_BONT01000033.1"/>
</dbReference>
<evidence type="ECO:0000256" key="4">
    <source>
        <dbReference type="ARBA" id="ARBA00022989"/>
    </source>
</evidence>
<dbReference type="GO" id="GO:0005886">
    <property type="term" value="C:plasma membrane"/>
    <property type="evidence" value="ECO:0007669"/>
    <property type="project" value="UniProtKB-SubCell"/>
</dbReference>
<feature type="transmembrane region" description="Helical" evidence="7">
    <location>
        <begin position="447"/>
        <end position="464"/>
    </location>
</feature>
<comment type="subcellular location">
    <subcellularLocation>
        <location evidence="1">Cell membrane</location>
        <topology evidence="1">Multi-pass membrane protein</topology>
    </subcellularLocation>
</comment>
<keyword evidence="4 7" id="KW-1133">Transmembrane helix</keyword>
<comment type="caution">
    <text evidence="9">The sequence shown here is derived from an EMBL/GenBank/DDBJ whole genome shotgun (WGS) entry which is preliminary data.</text>
</comment>
<keyword evidence="3 7" id="KW-0812">Transmembrane</keyword>
<feature type="transmembrane region" description="Helical" evidence="7">
    <location>
        <begin position="377"/>
        <end position="394"/>
    </location>
</feature>
<name>A0A841FL76_9ACTN</name>
<proteinExistence type="inferred from homology"/>
<dbReference type="AlphaFoldDB" id="A0A841FL76"/>
<dbReference type="Proteomes" id="UP000548476">
    <property type="component" value="Unassembled WGS sequence"/>
</dbReference>
<gene>
    <name evidence="9" type="ORF">HNR73_004485</name>
</gene>
<keyword evidence="5 7" id="KW-0472">Membrane</keyword>
<feature type="domain" description="Integral membrane bound transporter" evidence="8">
    <location>
        <begin position="387"/>
        <end position="511"/>
    </location>
</feature>
<dbReference type="PANTHER" id="PTHR30509:SF9">
    <property type="entry name" value="MULTIDRUG RESISTANCE PROTEIN MDTO"/>
    <property type="match status" value="1"/>
</dbReference>
<accession>A0A841FL76</accession>
<evidence type="ECO:0000256" key="5">
    <source>
        <dbReference type="ARBA" id="ARBA00023136"/>
    </source>
</evidence>
<comment type="similarity">
    <text evidence="6">Belongs to the YccS/YhfK family.</text>
</comment>
<evidence type="ECO:0000313" key="9">
    <source>
        <dbReference type="EMBL" id="MBB6036614.1"/>
    </source>
</evidence>
<dbReference type="Pfam" id="PF13515">
    <property type="entry name" value="FUSC_2"/>
    <property type="match status" value="1"/>
</dbReference>
<evidence type="ECO:0000256" key="3">
    <source>
        <dbReference type="ARBA" id="ARBA00022692"/>
    </source>
</evidence>
<reference evidence="9 10" key="1">
    <citation type="submission" date="2020-08" db="EMBL/GenBank/DDBJ databases">
        <title>Genomic Encyclopedia of Type Strains, Phase IV (KMG-IV): sequencing the most valuable type-strain genomes for metagenomic binning, comparative biology and taxonomic classification.</title>
        <authorList>
            <person name="Goeker M."/>
        </authorList>
    </citation>
    <scope>NUCLEOTIDE SEQUENCE [LARGE SCALE GENOMIC DNA]</scope>
    <source>
        <strain evidence="9 10">YIM 65646</strain>
    </source>
</reference>
<keyword evidence="2" id="KW-1003">Cell membrane</keyword>
<evidence type="ECO:0000313" key="10">
    <source>
        <dbReference type="Proteomes" id="UP000548476"/>
    </source>
</evidence>
<evidence type="ECO:0000256" key="6">
    <source>
        <dbReference type="ARBA" id="ARBA00043993"/>
    </source>
</evidence>
<dbReference type="PANTHER" id="PTHR30509">
    <property type="entry name" value="P-HYDROXYBENZOIC ACID EFFLUX PUMP SUBUNIT-RELATED"/>
    <property type="match status" value="1"/>
</dbReference>
<evidence type="ECO:0000259" key="8">
    <source>
        <dbReference type="Pfam" id="PF13515"/>
    </source>
</evidence>
<dbReference type="EMBL" id="JACHGT010000009">
    <property type="protein sequence ID" value="MBB6036614.1"/>
    <property type="molecule type" value="Genomic_DNA"/>
</dbReference>
<organism evidence="9 10">
    <name type="scientific">Phytomonospora endophytica</name>
    <dbReference type="NCBI Taxonomy" id="714109"/>
    <lineage>
        <taxon>Bacteria</taxon>
        <taxon>Bacillati</taxon>
        <taxon>Actinomycetota</taxon>
        <taxon>Actinomycetes</taxon>
        <taxon>Micromonosporales</taxon>
        <taxon>Micromonosporaceae</taxon>
        <taxon>Phytomonospora</taxon>
    </lineage>
</organism>
<feature type="transmembrane region" description="Helical" evidence="7">
    <location>
        <begin position="146"/>
        <end position="165"/>
    </location>
</feature>
<dbReference type="InterPro" id="IPR049453">
    <property type="entry name" value="Memb_transporter_dom"/>
</dbReference>
<feature type="transmembrane region" description="Helical" evidence="7">
    <location>
        <begin position="73"/>
        <end position="90"/>
    </location>
</feature>
<feature type="transmembrane region" description="Helical" evidence="7">
    <location>
        <begin position="121"/>
        <end position="140"/>
    </location>
</feature>
<keyword evidence="10" id="KW-1185">Reference proteome</keyword>
<feature type="transmembrane region" description="Helical" evidence="7">
    <location>
        <begin position="34"/>
        <end position="61"/>
    </location>
</feature>
<sequence>MAVRAPVQEVRRSLLGWTPDRIDPHAAFRCALGIAIPLLGGMLLGHPALGGAAAIGAWSAGLTTFHRDARPRPMLAVLAGTVMGLGVLIGGHTAGFPVLSIAVTMVWCLGFGLIGTLSDIAGSVAVTCGTAIFLAHGLTVDNSPETAALAALAGGVTQAVIVVLLPRHRHRSERMALAGVYHWLAAEARATADETHGPPSTAPLELAEQVLETHRETPEVFLTALTHARRLRAVIAAVGSARSRLADADPTAARHLAAVLREAADALDIIADALAEREVPKPAWHKRLSAAVEQVREDNKSTYLPVPEYESTRLLSLVRAAATTAATPTVDEGDGDRMDASRWRLVPDIPPVREMFKGALVTLRANLSWRSTALRQALRTSMAVGIAMVGALWWQGDHGYWLPLTAWLVLKADFAGTIGKGVGRTIGTTAGALVAGLLSSLLPVDPIYIAPVVIVFAFVSYLLFQASYVLYSASVAAFVVFNMELGGDSPLYAATQRVAATIVGGVFALLFFLAWPKWETPLLGERLADLTERYAAYADLVLSRHAKPSRRKEGKLRKTLDDLRLARAEMDAAIVKAAAEPVTAPGPMSADARRISYDLGWAARPMMVLEAHLPDVDSPELPPVDEFRGAVAAVYAEIASRLRGSEPDPEPVAALRAAYEHLVADTAEGVTPVTITQPTARRRALYKWEGDVLVGALESACEHVEKSTD</sequence>
<protein>
    <submittedName>
        <fullName evidence="9">Putative membrane protein YccC</fullName>
    </submittedName>
</protein>
<evidence type="ECO:0000256" key="7">
    <source>
        <dbReference type="SAM" id="Phobius"/>
    </source>
</evidence>